<sequence length="335" mass="36908">MLPTALTPAAADLAEGSLLTRGTIDAYITAVIKLWRLQVAHGNANTENPQGAAVRGFLEQRGRQQGKHDRASFKDRGTDGIQAGYSPDKWLRVQDLLLSRAVYIPQNLHTRVNLLFSHYYLLQGENRRKIELTDLSLLNYLSSEGPTPYSCLITLLRDRPLILYASGLSTALLLALARRRRAVPVLPTPPGLVSDQGSYQTGPRAGALIPDAATRDLAYLRYCWPYSVKEDAPPAQGRRPGHRDPQHVARPDLTGRPPEPERALPGLSYTSTAPVHAYYRQLLGITRGLFSRVRPTSPHMSYKSSSGRRSRSRSLALRLARAGNTGQKVASTTTT</sequence>
<dbReference type="AlphaFoldDB" id="A0A2K0VT70"/>
<evidence type="ECO:0000313" key="2">
    <source>
        <dbReference type="EMBL" id="PNP73226.1"/>
    </source>
</evidence>
<dbReference type="OrthoDB" id="5103085at2759"/>
<dbReference type="EMBL" id="MTQA01000280">
    <property type="protein sequence ID" value="PNP73226.1"/>
    <property type="molecule type" value="Genomic_DNA"/>
</dbReference>
<keyword evidence="3" id="KW-1185">Reference proteome</keyword>
<protein>
    <submittedName>
        <fullName evidence="2">Uncharacterized protein</fullName>
    </submittedName>
</protein>
<gene>
    <name evidence="2" type="ORF">FNYG_13437</name>
</gene>
<reference evidence="2 3" key="1">
    <citation type="submission" date="2017-06" db="EMBL/GenBank/DDBJ databases">
        <title>Genome of Fusarium nygamai isolate CS10214.</title>
        <authorList>
            <person name="Gardiner D.M."/>
            <person name="Obanor F."/>
            <person name="Kazan K."/>
        </authorList>
    </citation>
    <scope>NUCLEOTIDE SEQUENCE [LARGE SCALE GENOMIC DNA]</scope>
    <source>
        <strain evidence="2 3">CS10214</strain>
    </source>
</reference>
<evidence type="ECO:0000313" key="3">
    <source>
        <dbReference type="Proteomes" id="UP000236664"/>
    </source>
</evidence>
<organism evidence="2 3">
    <name type="scientific">Gibberella nygamai</name>
    <name type="common">Bean root rot disease fungus</name>
    <name type="synonym">Fusarium nygamai</name>
    <dbReference type="NCBI Taxonomy" id="42673"/>
    <lineage>
        <taxon>Eukaryota</taxon>
        <taxon>Fungi</taxon>
        <taxon>Dikarya</taxon>
        <taxon>Ascomycota</taxon>
        <taxon>Pezizomycotina</taxon>
        <taxon>Sordariomycetes</taxon>
        <taxon>Hypocreomycetidae</taxon>
        <taxon>Hypocreales</taxon>
        <taxon>Nectriaceae</taxon>
        <taxon>Fusarium</taxon>
        <taxon>Fusarium fujikuroi species complex</taxon>
    </lineage>
</organism>
<proteinExistence type="predicted"/>
<comment type="caution">
    <text evidence="2">The sequence shown here is derived from an EMBL/GenBank/DDBJ whole genome shotgun (WGS) entry which is preliminary data.</text>
</comment>
<feature type="region of interest" description="Disordered" evidence="1">
    <location>
        <begin position="293"/>
        <end position="313"/>
    </location>
</feature>
<evidence type="ECO:0000256" key="1">
    <source>
        <dbReference type="SAM" id="MobiDB-lite"/>
    </source>
</evidence>
<dbReference type="Proteomes" id="UP000236664">
    <property type="component" value="Unassembled WGS sequence"/>
</dbReference>
<feature type="region of interest" description="Disordered" evidence="1">
    <location>
        <begin position="231"/>
        <end position="267"/>
    </location>
</feature>
<name>A0A2K0VT70_GIBNY</name>
<accession>A0A2K0VT70</accession>
<dbReference type="STRING" id="42673.A0A2K0VT70"/>